<sequence>MKKFYYLTLIGLIFSSSLFAQNRRQGCTNPLSNYAFQQKYKSLDRQPNESYKLKAAINLIRLNCMTSSQVKQIAASFQTDQSRVAFVKEAYLKTYDRRQFHHVYDAFKSFRNVARAHQYIMALRKGGSGGTGNTGQVTFPHWNYPTLAGYQGTNNCNSFISQPIFMNYAHQVHRQSDETSRYTQAWQALTSNCMTTAQVMKMVSLVKQDNHRLALLKGAFDRVYDVGNYASARVALNSLTTQQDFDLFLNSKAGTRKEESCLIDDNDFKGVNSQVKKEWVDRKKLNLLQSIFKTKNKCYSIAQLKTIGVQFTFSGDKLKYAKWAYTYAHKKEDYHQMAAIFRSTFTKRDFMNWLKTQK</sequence>
<name>A1ZKJ3_MICM2</name>
<accession>A1ZKJ3</accession>
<organism evidence="3 4">
    <name type="scientific">Microscilla marina ATCC 23134</name>
    <dbReference type="NCBI Taxonomy" id="313606"/>
    <lineage>
        <taxon>Bacteria</taxon>
        <taxon>Pseudomonadati</taxon>
        <taxon>Bacteroidota</taxon>
        <taxon>Cytophagia</taxon>
        <taxon>Cytophagales</taxon>
        <taxon>Microscillaceae</taxon>
        <taxon>Microscilla</taxon>
    </lineage>
</organism>
<evidence type="ECO:0000313" key="4">
    <source>
        <dbReference type="Proteomes" id="UP000004095"/>
    </source>
</evidence>
<dbReference type="RefSeq" id="WP_002696867.1">
    <property type="nucleotide sequence ID" value="NZ_AAWS01000012.1"/>
</dbReference>
<keyword evidence="4" id="KW-1185">Reference proteome</keyword>
<reference evidence="3" key="1">
    <citation type="submission" date="2007-01" db="EMBL/GenBank/DDBJ databases">
        <authorList>
            <person name="Haygood M."/>
            <person name="Podell S."/>
            <person name="Anderson C."/>
            <person name="Hopkinson B."/>
            <person name="Roe K."/>
            <person name="Barbeau K."/>
            <person name="Gaasterland T."/>
            <person name="Ferriera S."/>
            <person name="Johnson J."/>
            <person name="Kravitz S."/>
            <person name="Beeson K."/>
            <person name="Sutton G."/>
            <person name="Rogers Y.-H."/>
            <person name="Friedman R."/>
            <person name="Frazier M."/>
            <person name="Venter J.C."/>
        </authorList>
    </citation>
    <scope>NUCLEOTIDE SEQUENCE [LARGE SCALE GENOMIC DNA]</scope>
    <source>
        <strain evidence="3">ATCC 23134</strain>
    </source>
</reference>
<feature type="domain" description="DUF4476" evidence="2">
    <location>
        <begin position="31"/>
        <end position="109"/>
    </location>
</feature>
<gene>
    <name evidence="3" type="ORF">M23134_02410</name>
</gene>
<feature type="domain" description="DUF4476" evidence="2">
    <location>
        <begin position="263"/>
        <end position="354"/>
    </location>
</feature>
<feature type="chain" id="PRO_5002642253" description="DUF4476 domain-containing protein" evidence="1">
    <location>
        <begin position="21"/>
        <end position="358"/>
    </location>
</feature>
<evidence type="ECO:0000256" key="1">
    <source>
        <dbReference type="SAM" id="SignalP"/>
    </source>
</evidence>
<evidence type="ECO:0000259" key="2">
    <source>
        <dbReference type="Pfam" id="PF14771"/>
    </source>
</evidence>
<dbReference type="Proteomes" id="UP000004095">
    <property type="component" value="Unassembled WGS sequence"/>
</dbReference>
<proteinExistence type="predicted"/>
<dbReference type="EMBL" id="AAWS01000012">
    <property type="protein sequence ID" value="EAY29219.1"/>
    <property type="molecule type" value="Genomic_DNA"/>
</dbReference>
<feature type="signal peptide" evidence="1">
    <location>
        <begin position="1"/>
        <end position="20"/>
    </location>
</feature>
<feature type="domain" description="DUF4476" evidence="2">
    <location>
        <begin position="167"/>
        <end position="238"/>
    </location>
</feature>
<keyword evidence="1" id="KW-0732">Signal</keyword>
<evidence type="ECO:0000313" key="3">
    <source>
        <dbReference type="EMBL" id="EAY29219.1"/>
    </source>
</evidence>
<protein>
    <recommendedName>
        <fullName evidence="2">DUF4476 domain-containing protein</fullName>
    </recommendedName>
</protein>
<dbReference type="OrthoDB" id="1033069at2"/>
<dbReference type="AlphaFoldDB" id="A1ZKJ3"/>
<dbReference type="Pfam" id="PF14771">
    <property type="entry name" value="DUF4476"/>
    <property type="match status" value="3"/>
</dbReference>
<comment type="caution">
    <text evidence="3">The sequence shown here is derived from an EMBL/GenBank/DDBJ whole genome shotgun (WGS) entry which is preliminary data.</text>
</comment>
<dbReference type="InterPro" id="IPR028011">
    <property type="entry name" value="DUF4476"/>
</dbReference>